<organism evidence="2 3">
    <name type="scientific">Carpinus fangiana</name>
    <dbReference type="NCBI Taxonomy" id="176857"/>
    <lineage>
        <taxon>Eukaryota</taxon>
        <taxon>Viridiplantae</taxon>
        <taxon>Streptophyta</taxon>
        <taxon>Embryophyta</taxon>
        <taxon>Tracheophyta</taxon>
        <taxon>Spermatophyta</taxon>
        <taxon>Magnoliopsida</taxon>
        <taxon>eudicotyledons</taxon>
        <taxon>Gunneridae</taxon>
        <taxon>Pentapetalae</taxon>
        <taxon>rosids</taxon>
        <taxon>fabids</taxon>
        <taxon>Fagales</taxon>
        <taxon>Betulaceae</taxon>
        <taxon>Carpinus</taxon>
    </lineage>
</organism>
<name>A0A5N6L2C9_9ROSI</name>
<keyword evidence="3" id="KW-1185">Reference proteome</keyword>
<gene>
    <name evidence="2" type="ORF">FH972_025905</name>
</gene>
<reference evidence="2 3" key="1">
    <citation type="submission" date="2019-06" db="EMBL/GenBank/DDBJ databases">
        <title>A chromosomal-level reference genome of Carpinus fangiana (Coryloideae, Betulaceae).</title>
        <authorList>
            <person name="Yang X."/>
            <person name="Wang Z."/>
            <person name="Zhang L."/>
            <person name="Hao G."/>
            <person name="Liu J."/>
            <person name="Yang Y."/>
        </authorList>
    </citation>
    <scope>NUCLEOTIDE SEQUENCE [LARGE SCALE GENOMIC DNA]</scope>
    <source>
        <strain evidence="2">Cfa_2016G</strain>
        <tissue evidence="2">Leaf</tissue>
    </source>
</reference>
<feature type="region of interest" description="Disordered" evidence="1">
    <location>
        <begin position="94"/>
        <end position="152"/>
    </location>
</feature>
<sequence length="1353" mass="148671">MSSWPVWMKPRLTHSSISYSALHQDELPNGHPSNAAPSHMHVTSQPGRRRGWNRMLTVLVLMLLGVVIFQPTQSTQPASSANDAIIPPDTFKDASLHKQTHPKPDTHSLARPNPNLDAPPATDAHPAKPDTHSRVRPQTDAAPHKNSSLHGHADAPARKLHLLLPATTGNANMCKTLFTAAAMGYPTPVLINWGEQPKPGEKIVSHLEKVYGIANYLATLGPEAADDLVLIADTFDVWFNLPVNTLLSRYDRVIADENEYIAQLWGRPALDNGVRATTVFASDKACFGFFPETYWCYLQPESSLPTDLYGDKTDKEDAGFGRYGSMRPRYLNSGIILGPVYDVLAIFQRAEDFMKDLKIDNKFFWQSDQRVLAMVFAEQQLMRTRKALDNPQWRDGNTEAAENRTTPGSDPRYSPNLSLHHEFNNLTLTNLTFQKGEVNMGYEHGITIDVRSLLSQTTAASNHDWAYLYYDRAYLQRVPDLSDPRNCIPHVRENIPEELASLPVPYASIVAEKRIHLNANGITWSDLPLYTNLCTGEIPAIIHHNGDKSMREKQWPSLWLTSAGQEILAAIKARSKDEPGKSVNTGGAMTDHGEKLSWDQLCKAEEQGIFVDELNIWNPGTMMYGVPPECVCSNARTKISPLICMAVDFAARQWPDIFTEHQLGFGRSGQLFSGGWMDIKRDGRQSRARHGFPQAVRAGSALVYKTHPSGSLLRSSLTILARRLDPAAQPRLLNYRCAARNRALTIPPPAPHLADPRLAEFIDSVHSPAPSVPHDQSSATAPSRPEREGQARRIHRPHPLLCTVRPASSSSSSHSALHTNTTSHAAAAPDPLTLSPFQIFRRRIRVPARPAAEEYAQGNPTRLLRRLARHPQAAVGGRVAGPRHHAEPGLGALRGARARAAHSALQAAEELPAAGVSGRGDGCMFRLPLGRSSPLFSVVEGCHLSLFLSVSFLFARTWTTTTTGLFCCICSGAGIRRASYLVFPFSCHCSAARGFHICTAPHCACACTFRQRQRDRGARGSRGLQLPQRFFIPQGHGTDLATVSQGVFERPPDAEVESVTLVRHALPLRAMCAVLLLAVPCPRGSVRLCRPVVELRLPKPARALAVARPVQAVQLRTETANWACTAHTLLNLRGEGGALLGAQRQGCREGYVEWQWNAKVRGEGAVDCKGWVGGGDASDERAKSGRLDVGVVDSASAGAMLGANLKLTRRQKKHSHSMKTWLGQLPSICGTWRLRPAWRAGSSRAVRQEHVTIGLCWSHCCACAYEPSWSRCQKTRRMTRRRPPVALACAPWLEARQQSADRAGKQTRGGIIGALHVTAARRHPDSSAGRNPPIHLSRVIAFSGTIVSSLICV</sequence>
<evidence type="ECO:0000256" key="1">
    <source>
        <dbReference type="SAM" id="MobiDB-lite"/>
    </source>
</evidence>
<feature type="compositionally biased region" description="Low complexity" evidence="1">
    <location>
        <begin position="807"/>
        <end position="828"/>
    </location>
</feature>
<dbReference type="Proteomes" id="UP000327013">
    <property type="component" value="Unassembled WGS sequence"/>
</dbReference>
<evidence type="ECO:0000313" key="2">
    <source>
        <dbReference type="EMBL" id="KAB8611400.1"/>
    </source>
</evidence>
<evidence type="ECO:0000313" key="3">
    <source>
        <dbReference type="Proteomes" id="UP000327013"/>
    </source>
</evidence>
<feature type="compositionally biased region" description="Polar residues" evidence="1">
    <location>
        <begin position="31"/>
        <end position="46"/>
    </location>
</feature>
<comment type="caution">
    <text evidence="2">The sequence shown here is derived from an EMBL/GenBank/DDBJ whole genome shotgun (WGS) entry which is preliminary data.</text>
</comment>
<proteinExistence type="predicted"/>
<feature type="region of interest" description="Disordered" evidence="1">
    <location>
        <begin position="765"/>
        <end position="829"/>
    </location>
</feature>
<feature type="region of interest" description="Disordered" evidence="1">
    <location>
        <begin position="387"/>
        <end position="412"/>
    </location>
</feature>
<dbReference type="EMBL" id="VIBQ01000073">
    <property type="protein sequence ID" value="KAB8611400.1"/>
    <property type="molecule type" value="Genomic_DNA"/>
</dbReference>
<accession>A0A5N6L2C9</accession>
<dbReference type="OrthoDB" id="422736at2759"/>
<feature type="region of interest" description="Disordered" evidence="1">
    <location>
        <begin position="24"/>
        <end position="48"/>
    </location>
</feature>
<dbReference type="PANTHER" id="PTHR36587">
    <property type="entry name" value="EXPRESSION SITE-ASSOCIATED GENE 3 (ESAG3)-LIKE PROTEIN"/>
    <property type="match status" value="1"/>
</dbReference>
<dbReference type="CDD" id="cd22997">
    <property type="entry name" value="GT_LH"/>
    <property type="match status" value="1"/>
</dbReference>
<dbReference type="PANTHER" id="PTHR36587:SF2">
    <property type="entry name" value="EXPRESSION SITE-ASSOCIATED GENE 3 (ESAG3)-LIKE PROTEIN"/>
    <property type="match status" value="1"/>
</dbReference>
<protein>
    <submittedName>
        <fullName evidence="2">Uncharacterized protein</fullName>
    </submittedName>
</protein>
<feature type="compositionally biased region" description="Basic and acidic residues" evidence="1">
    <location>
        <begin position="94"/>
        <end position="108"/>
    </location>
</feature>